<dbReference type="InterPro" id="IPR050425">
    <property type="entry name" value="NAD(P)_dehydrat-like"/>
</dbReference>
<dbReference type="InterPro" id="IPR036291">
    <property type="entry name" value="NAD(P)-bd_dom_sf"/>
</dbReference>
<evidence type="ECO:0000256" key="2">
    <source>
        <dbReference type="ARBA" id="ARBA00023445"/>
    </source>
</evidence>
<dbReference type="Pfam" id="PF01073">
    <property type="entry name" value="3Beta_HSD"/>
    <property type="match status" value="1"/>
</dbReference>
<dbReference type="EMBL" id="LCTW02000166">
    <property type="protein sequence ID" value="KXX77335.1"/>
    <property type="molecule type" value="Genomic_DNA"/>
</dbReference>
<dbReference type="GO" id="GO:0000252">
    <property type="term" value="F:3-beta-hydroxysteroid dehydrogenase [NAD(P)+]/C4-decarboxylase activity"/>
    <property type="evidence" value="ECO:0007669"/>
    <property type="project" value="TreeGrafter"/>
</dbReference>
<keyword evidence="1" id="KW-0560">Oxidoreductase</keyword>
<dbReference type="GO" id="GO:0005783">
    <property type="term" value="C:endoplasmic reticulum"/>
    <property type="evidence" value="ECO:0007669"/>
    <property type="project" value="TreeGrafter"/>
</dbReference>
<protein>
    <submittedName>
        <fullName evidence="4">Sterol-4-alpha-carboxylate 3-dehydrogenase, decarboxylating</fullName>
    </submittedName>
</protein>
<dbReference type="Proteomes" id="UP000078237">
    <property type="component" value="Unassembled WGS sequence"/>
</dbReference>
<evidence type="ECO:0000259" key="3">
    <source>
        <dbReference type="Pfam" id="PF01073"/>
    </source>
</evidence>
<sequence>MAGILATVGALATVIIFWLYRVNCGFKAIPPEVTRASPRRWTKDEIRETYERLKRKPLDFLKETPPCLERRYVVVGGSGLVGGDLVLQLLRRGQSPESIRIVDFSPLNRPDMLEAAAGCDFVKADITSRASVEAAFSKPWPASVAKKPLTVFHTAAGIRPQERSPLLYHRISRVNRDGAVNVLETARAAGADIFIATSSASVSIIPPNFWIWPWQSAPDRYLQIADEKDFDAPLREHHLFFSNYARSKAEAERAVCGANREGFRTGTIRPGNPIYGQKTDPVLGILLRQGSSASWIPHVVQNFVNSRNVSLAHLQFEAALAETDKPMPRCAGRTFVVTDAGPPPAFLDAYNAAMQLAATGVTMSYPPPVLLYLVAHVTEAWCLLLARFPFLTAWFGLREPSGPVHFLQPSVFGVSIHTIVDDSAARRPVEGGGIAYRPACTTLEGVCQQIAEWNAEFERGKENGGVGAVKGEGKVAKAGLVAKGVAA</sequence>
<dbReference type="PANTHER" id="PTHR10366:SF447">
    <property type="entry name" value="HYDROXYSTEROID DEHYDROGENASE_ISOMERASE FAMILY PROTEIN, PUTATIVE (AFU_ORTHOLOGUE AFUA_1G06450)-RELATED"/>
    <property type="match status" value="1"/>
</dbReference>
<dbReference type="OrthoDB" id="10058185at2759"/>
<feature type="domain" description="3-beta hydroxysteroid dehydrogenase/isomerase" evidence="3">
    <location>
        <begin position="73"/>
        <end position="346"/>
    </location>
</feature>
<dbReference type="AlphaFoldDB" id="A0A175W1B9"/>
<evidence type="ECO:0000256" key="1">
    <source>
        <dbReference type="ARBA" id="ARBA00023002"/>
    </source>
</evidence>
<accession>A0A175W1B9</accession>
<dbReference type="PANTHER" id="PTHR10366">
    <property type="entry name" value="NAD DEPENDENT EPIMERASE/DEHYDRATASE"/>
    <property type="match status" value="1"/>
</dbReference>
<dbReference type="InterPro" id="IPR002225">
    <property type="entry name" value="3Beta_OHSteriod_DH/Estase"/>
</dbReference>
<evidence type="ECO:0000313" key="5">
    <source>
        <dbReference type="Proteomes" id="UP000078237"/>
    </source>
</evidence>
<comment type="similarity">
    <text evidence="2">Belongs to the NAD(P)-dependent epimerase/dehydratase family. Dihydroflavonol-4-reductase subfamily.</text>
</comment>
<dbReference type="GO" id="GO:0006696">
    <property type="term" value="P:ergosterol biosynthetic process"/>
    <property type="evidence" value="ECO:0007669"/>
    <property type="project" value="TreeGrafter"/>
</dbReference>
<proteinExistence type="inferred from homology"/>
<keyword evidence="5" id="KW-1185">Reference proteome</keyword>
<dbReference type="SUPFAM" id="SSF51735">
    <property type="entry name" value="NAD(P)-binding Rossmann-fold domains"/>
    <property type="match status" value="1"/>
</dbReference>
<dbReference type="STRING" id="100816.A0A175W1B9"/>
<gene>
    <name evidence="4" type="ORF">MMYC01_206337</name>
</gene>
<name>A0A175W1B9_9PEZI</name>
<evidence type="ECO:0000313" key="4">
    <source>
        <dbReference type="EMBL" id="KXX77335.1"/>
    </source>
</evidence>
<dbReference type="VEuPathDB" id="FungiDB:MMYC01_206337"/>
<dbReference type="Gene3D" id="3.40.50.720">
    <property type="entry name" value="NAD(P)-binding Rossmann-like Domain"/>
    <property type="match status" value="1"/>
</dbReference>
<organism evidence="4 5">
    <name type="scientific">Madurella mycetomatis</name>
    <dbReference type="NCBI Taxonomy" id="100816"/>
    <lineage>
        <taxon>Eukaryota</taxon>
        <taxon>Fungi</taxon>
        <taxon>Dikarya</taxon>
        <taxon>Ascomycota</taxon>
        <taxon>Pezizomycotina</taxon>
        <taxon>Sordariomycetes</taxon>
        <taxon>Sordariomycetidae</taxon>
        <taxon>Sordariales</taxon>
        <taxon>Sordariales incertae sedis</taxon>
        <taxon>Madurella</taxon>
    </lineage>
</organism>
<reference evidence="4 5" key="1">
    <citation type="journal article" date="2016" name="Genome Announc.">
        <title>Genome Sequence of Madurella mycetomatis mm55, Isolated from a Human Mycetoma Case in Sudan.</title>
        <authorList>
            <person name="Smit S."/>
            <person name="Derks M.F."/>
            <person name="Bervoets S."/>
            <person name="Fahal A."/>
            <person name="van Leeuwen W."/>
            <person name="van Belkum A."/>
            <person name="van de Sande W.W."/>
        </authorList>
    </citation>
    <scope>NUCLEOTIDE SEQUENCE [LARGE SCALE GENOMIC DNA]</scope>
    <source>
        <strain evidence="5">mm55</strain>
    </source>
</reference>
<comment type="caution">
    <text evidence="4">The sequence shown here is derived from an EMBL/GenBank/DDBJ whole genome shotgun (WGS) entry which is preliminary data.</text>
</comment>